<dbReference type="PANTHER" id="PTHR30163">
    <property type="entry name" value="MEMBRANE-BOUND LYTIC MUREIN TRANSGLYCOSYLASE B"/>
    <property type="match status" value="1"/>
</dbReference>
<dbReference type="Pfam" id="PF13406">
    <property type="entry name" value="SLT_2"/>
    <property type="match status" value="1"/>
</dbReference>
<evidence type="ECO:0000313" key="5">
    <source>
        <dbReference type="Proteomes" id="UP000826300"/>
    </source>
</evidence>
<dbReference type="InterPro" id="IPR002477">
    <property type="entry name" value="Peptidoglycan-bd-like"/>
</dbReference>
<dbReference type="InterPro" id="IPR036366">
    <property type="entry name" value="PGBDSf"/>
</dbReference>
<dbReference type="GO" id="GO:0008933">
    <property type="term" value="F:peptidoglycan lytic transglycosylase activity"/>
    <property type="evidence" value="ECO:0007669"/>
    <property type="project" value="TreeGrafter"/>
</dbReference>
<dbReference type="AlphaFoldDB" id="A0A8G0ZUV0"/>
<dbReference type="Gene3D" id="1.10.101.10">
    <property type="entry name" value="PGBD-like superfamily/PGBD"/>
    <property type="match status" value="1"/>
</dbReference>
<dbReference type="Proteomes" id="UP000826300">
    <property type="component" value="Chromosome"/>
</dbReference>
<dbReference type="EMBL" id="CP069370">
    <property type="protein sequence ID" value="QYZ69247.1"/>
    <property type="molecule type" value="Genomic_DNA"/>
</dbReference>
<keyword evidence="1" id="KW-0732">Signal</keyword>
<dbReference type="InterPro" id="IPR011970">
    <property type="entry name" value="MltB_2"/>
</dbReference>
<dbReference type="InterPro" id="IPR043426">
    <property type="entry name" value="MltB-like"/>
</dbReference>
<dbReference type="PANTHER" id="PTHR30163:SF8">
    <property type="entry name" value="LYTIC MUREIN TRANSGLYCOSYLASE"/>
    <property type="match status" value="1"/>
</dbReference>
<evidence type="ECO:0000259" key="3">
    <source>
        <dbReference type="Pfam" id="PF13406"/>
    </source>
</evidence>
<protein>
    <submittedName>
        <fullName evidence="4">Lytic murein transglycosylase</fullName>
    </submittedName>
</protein>
<dbReference type="InterPro" id="IPR023346">
    <property type="entry name" value="Lysozyme-like_dom_sf"/>
</dbReference>
<dbReference type="SUPFAM" id="SSF47090">
    <property type="entry name" value="PGBD-like"/>
    <property type="match status" value="1"/>
</dbReference>
<accession>A0A8G0ZUV0</accession>
<gene>
    <name evidence="4" type="ORF">JO391_16125</name>
</gene>
<dbReference type="GO" id="GO:0009253">
    <property type="term" value="P:peptidoglycan catabolic process"/>
    <property type="evidence" value="ECO:0007669"/>
    <property type="project" value="TreeGrafter"/>
</dbReference>
<feature type="domain" description="Peptidoglycan binding-like" evidence="2">
    <location>
        <begin position="355"/>
        <end position="409"/>
    </location>
</feature>
<dbReference type="InterPro" id="IPR031304">
    <property type="entry name" value="SLT_2"/>
</dbReference>
<dbReference type="SUPFAM" id="SSF53955">
    <property type="entry name" value="Lysozyme-like"/>
    <property type="match status" value="1"/>
</dbReference>
<name>A0A8G0ZUV0_9RHOB</name>
<keyword evidence="5" id="KW-1185">Reference proteome</keyword>
<feature type="signal peptide" evidence="1">
    <location>
        <begin position="1"/>
        <end position="19"/>
    </location>
</feature>
<dbReference type="Gene3D" id="1.10.530.10">
    <property type="match status" value="1"/>
</dbReference>
<feature type="chain" id="PRO_5034765226" evidence="1">
    <location>
        <begin position="20"/>
        <end position="410"/>
    </location>
</feature>
<dbReference type="KEGG" id="nsm:JO391_16125"/>
<sequence>MRTWLLAAVTTVFCGPALAESLPPPELVEGRAVKANCDATAMGAWVQGFRPKALAAGITPEVFDAALAGVAPDPRVLERDYNQTEFTKTIWDYLDRAVSPDRVAGGQKALKVNAALLGQIEAQYGVPKEIVVAIWGLESDYGAFRGDFPLMDSLATLACGGRRAAFWEGEVLAALRILQAGDVTPAAMQGSWAGAMGHTQFMPSSYLRLAVDFDGDGRRDIWGDDPTDALASTAAYLAASGWVRGQPWGLEVTLPEGFDYRQSGEGVFKPPAEWRALGVAPVGGGELPAGGLAELRLPGGWRGAAFLTFGNFKAIEAYNLADAYVIAVGHLSDRIAGGPPIAAGWPREDRALVLEERVELQQRLTDAGFDTGGVDGRIGPKTIRAMQAWQEAQGLPPDGYASLAALDALR</sequence>
<dbReference type="NCBIfam" id="TIGR02283">
    <property type="entry name" value="MltB_2"/>
    <property type="match status" value="1"/>
</dbReference>
<dbReference type="FunFam" id="1.10.8.350:FF:000001">
    <property type="entry name" value="Lytic murein transglycosylase B"/>
    <property type="match status" value="1"/>
</dbReference>
<evidence type="ECO:0000313" key="4">
    <source>
        <dbReference type="EMBL" id="QYZ69247.1"/>
    </source>
</evidence>
<dbReference type="Gene3D" id="1.10.8.350">
    <property type="entry name" value="Bacterial muramidase"/>
    <property type="match status" value="1"/>
</dbReference>
<feature type="domain" description="Transglycosylase SLT" evidence="3">
    <location>
        <begin position="44"/>
        <end position="333"/>
    </location>
</feature>
<dbReference type="RefSeq" id="WP_220661467.1">
    <property type="nucleotide sequence ID" value="NZ_CP069370.1"/>
</dbReference>
<dbReference type="InterPro" id="IPR036365">
    <property type="entry name" value="PGBD-like_sf"/>
</dbReference>
<dbReference type="Pfam" id="PF01471">
    <property type="entry name" value="PG_binding_1"/>
    <property type="match status" value="1"/>
</dbReference>
<evidence type="ECO:0000259" key="2">
    <source>
        <dbReference type="Pfam" id="PF01471"/>
    </source>
</evidence>
<evidence type="ECO:0000256" key="1">
    <source>
        <dbReference type="SAM" id="SignalP"/>
    </source>
</evidence>
<proteinExistence type="predicted"/>
<reference evidence="4" key="1">
    <citation type="submission" date="2021-02" db="EMBL/GenBank/DDBJ databases">
        <title>Rhodobacter shimadae sp. nov., an aerobic anoxygenic phototrophic bacterium isolated from a hot spring.</title>
        <authorList>
            <person name="Muramatsu S."/>
            <person name="Haruta S."/>
            <person name="Hirose S."/>
            <person name="Hanada S."/>
        </authorList>
    </citation>
    <scope>NUCLEOTIDE SEQUENCE</scope>
    <source>
        <strain evidence="4">N10</strain>
    </source>
</reference>
<organism evidence="4 5">
    <name type="scientific">Neotabrizicola shimadae</name>
    <dbReference type="NCBI Taxonomy" id="2807096"/>
    <lineage>
        <taxon>Bacteria</taxon>
        <taxon>Pseudomonadati</taxon>
        <taxon>Pseudomonadota</taxon>
        <taxon>Alphaproteobacteria</taxon>
        <taxon>Rhodobacterales</taxon>
        <taxon>Paracoccaceae</taxon>
        <taxon>Neotabrizicola</taxon>
    </lineage>
</organism>
<dbReference type="CDD" id="cd13399">
    <property type="entry name" value="Slt35-like"/>
    <property type="match status" value="1"/>
</dbReference>